<dbReference type="HAMAP" id="MF_00386">
    <property type="entry name" value="UPF0161_YidD"/>
    <property type="match status" value="1"/>
</dbReference>
<dbReference type="NCBIfam" id="TIGR00278">
    <property type="entry name" value="membrane protein insertion efficiency factor YidD"/>
    <property type="match status" value="1"/>
</dbReference>
<keyword evidence="1" id="KW-0472">Membrane</keyword>
<dbReference type="SMART" id="SM01234">
    <property type="entry name" value="Haemolytic"/>
    <property type="match status" value="1"/>
</dbReference>
<evidence type="ECO:0000313" key="3">
    <source>
        <dbReference type="Proteomes" id="UP000176604"/>
    </source>
</evidence>
<reference evidence="2 3" key="1">
    <citation type="journal article" date="2016" name="Nat. Commun.">
        <title>Thousands of microbial genomes shed light on interconnected biogeochemical processes in an aquifer system.</title>
        <authorList>
            <person name="Anantharaman K."/>
            <person name="Brown C.T."/>
            <person name="Hug L.A."/>
            <person name="Sharon I."/>
            <person name="Castelle C.J."/>
            <person name="Probst A.J."/>
            <person name="Thomas B.C."/>
            <person name="Singh A."/>
            <person name="Wilkins M.J."/>
            <person name="Karaoz U."/>
            <person name="Brodie E.L."/>
            <person name="Williams K.H."/>
            <person name="Hubbard S.S."/>
            <person name="Banfield J.F."/>
        </authorList>
    </citation>
    <scope>NUCLEOTIDE SEQUENCE [LARGE SCALE GENOMIC DNA]</scope>
</reference>
<comment type="function">
    <text evidence="1">Could be involved in insertion of integral membrane proteins into the membrane.</text>
</comment>
<dbReference type="AlphaFoldDB" id="A0A1F7UFI2"/>
<dbReference type="PANTHER" id="PTHR33383:SF1">
    <property type="entry name" value="MEMBRANE PROTEIN INSERTION EFFICIENCY FACTOR-RELATED"/>
    <property type="match status" value="1"/>
</dbReference>
<dbReference type="Proteomes" id="UP000176604">
    <property type="component" value="Unassembled WGS sequence"/>
</dbReference>
<comment type="similarity">
    <text evidence="1">Belongs to the UPF0161 family.</text>
</comment>
<evidence type="ECO:0000256" key="1">
    <source>
        <dbReference type="HAMAP-Rule" id="MF_00386"/>
    </source>
</evidence>
<name>A0A1F7UFI2_9BACT</name>
<dbReference type="EMBL" id="MGEF01000068">
    <property type="protein sequence ID" value="OGL77010.1"/>
    <property type="molecule type" value="Genomic_DNA"/>
</dbReference>
<gene>
    <name evidence="2" type="ORF">A3J43_04025</name>
</gene>
<comment type="subcellular location">
    <subcellularLocation>
        <location evidence="1">Cell membrane</location>
        <topology evidence="1">Peripheral membrane protein</topology>
        <orientation evidence="1">Cytoplasmic side</orientation>
    </subcellularLocation>
</comment>
<comment type="caution">
    <text evidence="2">The sequence shown here is derived from an EMBL/GenBank/DDBJ whole genome shotgun (WGS) entry which is preliminary data.</text>
</comment>
<dbReference type="Pfam" id="PF01809">
    <property type="entry name" value="YidD"/>
    <property type="match status" value="1"/>
</dbReference>
<evidence type="ECO:0000313" key="2">
    <source>
        <dbReference type="EMBL" id="OGL77010.1"/>
    </source>
</evidence>
<sequence length="89" mass="10100">MGKILSYLSQILVLLVQGLIRVYQATLSPDHGLVQKPYGHCRFYPTCSLYAHEALGRFGLVRGFWLAGKRVLRCNPFHAPEVDLVPEHH</sequence>
<protein>
    <recommendedName>
        <fullName evidence="1">Putative membrane protein insertion efficiency factor</fullName>
    </recommendedName>
</protein>
<dbReference type="STRING" id="1802397.A3J43_04025"/>
<dbReference type="PANTHER" id="PTHR33383">
    <property type="entry name" value="MEMBRANE PROTEIN INSERTION EFFICIENCY FACTOR-RELATED"/>
    <property type="match status" value="1"/>
</dbReference>
<proteinExistence type="inferred from homology"/>
<dbReference type="GO" id="GO:0005886">
    <property type="term" value="C:plasma membrane"/>
    <property type="evidence" value="ECO:0007669"/>
    <property type="project" value="UniProtKB-SubCell"/>
</dbReference>
<organism evidence="2 3">
    <name type="scientific">Candidatus Uhrbacteria bacterium RIFCSPHIGHO2_12_FULL_54_23</name>
    <dbReference type="NCBI Taxonomy" id="1802397"/>
    <lineage>
        <taxon>Bacteria</taxon>
        <taxon>Candidatus Uhriibacteriota</taxon>
    </lineage>
</organism>
<accession>A0A1F7UFI2</accession>
<keyword evidence="1" id="KW-1003">Cell membrane</keyword>
<dbReference type="InterPro" id="IPR002696">
    <property type="entry name" value="Membr_insert_effic_factor_YidD"/>
</dbReference>